<dbReference type="Proteomes" id="UP000199069">
    <property type="component" value="Unassembled WGS sequence"/>
</dbReference>
<keyword evidence="8" id="KW-1185">Reference proteome</keyword>
<dbReference type="Proteomes" id="UP000239560">
    <property type="component" value="Unassembled WGS sequence"/>
</dbReference>
<sequence>MPSTPTSTPRRVFYGTLVHAVSLTETEYIQDALLGVDEAGVIAFVEKEVPSGQVEERLQALGWTGADVQVVRMRTGEFLMPGLIDTHTHAPQFLNLGYGQQYELLDWLDNLTFPAESKFADPQYARRTYEGVVERVISAGTTTCCWYGTIHLTTKLLAAICHRKGQRAFVGKCNMDRNSAPYYQEESAQKSLVDTEDYVKFVQQHCDSPFLPSSAVSYKRRTGPTSLVQPILTPRFAISCSDELMQGLGEMLDKDEHLRLQTHLAENPAEVEFARSLYPSLPSYAAAYDQFRLLRHNTILAHCVLLSHDEMTLIRQRESGISHCPNSNFNLRSGVARVADMLDMGIKVGLGTDNSGGLALGILSAIRSASTASKTIVFSERDAPRKPTSNGAATEIRSADGITRPSGFFASSHLPVETLFYLATLGGAQLCDLEDRIGNFVVGKEFDALLVQTGQASEEEAKGWAGGVSKDRLGENVSGKSVEDELERALSGAKDDGVVPIGPNPALLVEPDESIERVFEKFLFTGDDRNLRAVFVRGRQIGGVGSV</sequence>
<comment type="cofactor">
    <cofactor evidence="1">
        <name>Zn(2+)</name>
        <dbReference type="ChEBI" id="CHEBI:29105"/>
    </cofactor>
</comment>
<dbReference type="InterPro" id="IPR011059">
    <property type="entry name" value="Metal-dep_hydrolase_composite"/>
</dbReference>
<organism evidence="6 8">
    <name type="scientific">Rhodotorula toruloides</name>
    <name type="common">Yeast</name>
    <name type="synonym">Rhodosporidium toruloides</name>
    <dbReference type="NCBI Taxonomy" id="5286"/>
    <lineage>
        <taxon>Eukaryota</taxon>
        <taxon>Fungi</taxon>
        <taxon>Dikarya</taxon>
        <taxon>Basidiomycota</taxon>
        <taxon>Pucciniomycotina</taxon>
        <taxon>Microbotryomycetes</taxon>
        <taxon>Sporidiobolales</taxon>
        <taxon>Sporidiobolaceae</taxon>
        <taxon>Rhodotorula</taxon>
    </lineage>
</organism>
<dbReference type="GO" id="GO:0008270">
    <property type="term" value="F:zinc ion binding"/>
    <property type="evidence" value="ECO:0007669"/>
    <property type="project" value="TreeGrafter"/>
</dbReference>
<evidence type="ECO:0000256" key="3">
    <source>
        <dbReference type="ARBA" id="ARBA00022801"/>
    </source>
</evidence>
<evidence type="ECO:0000256" key="4">
    <source>
        <dbReference type="ARBA" id="ARBA00022833"/>
    </source>
</evidence>
<dbReference type="GO" id="GO:0006147">
    <property type="term" value="P:guanine catabolic process"/>
    <property type="evidence" value="ECO:0007669"/>
    <property type="project" value="UniProtKB-UniPathway"/>
</dbReference>
<dbReference type="Pfam" id="PF01979">
    <property type="entry name" value="Amidohydro_1"/>
    <property type="match status" value="1"/>
</dbReference>
<keyword evidence="4" id="KW-0862">Zinc</keyword>
<dbReference type="OrthoDB" id="194468at2759"/>
<evidence type="ECO:0000313" key="8">
    <source>
        <dbReference type="Proteomes" id="UP000199069"/>
    </source>
</evidence>
<evidence type="ECO:0000256" key="2">
    <source>
        <dbReference type="ARBA" id="ARBA00022723"/>
    </source>
</evidence>
<name>A0A0K3C7E3_RHOTO</name>
<evidence type="ECO:0000256" key="1">
    <source>
        <dbReference type="ARBA" id="ARBA00001947"/>
    </source>
</evidence>
<dbReference type="SUPFAM" id="SSF51556">
    <property type="entry name" value="Metallo-dependent hydrolases"/>
    <property type="match status" value="1"/>
</dbReference>
<evidence type="ECO:0000313" key="7">
    <source>
        <dbReference type="EMBL" id="PRQ77982.1"/>
    </source>
</evidence>
<reference evidence="6 8" key="1">
    <citation type="submission" date="2015-07" db="EMBL/GenBank/DDBJ databases">
        <authorList>
            <person name="Cajimat M.N.B."/>
            <person name="Milazzo M.L."/>
            <person name="Fulhorst C.F."/>
        </authorList>
    </citation>
    <scope>NUCLEOTIDE SEQUENCE [LARGE SCALE GENOMIC DNA]</scope>
    <source>
        <strain evidence="6">Single colony</strain>
    </source>
</reference>
<dbReference type="EMBL" id="LCTV02000001">
    <property type="protein sequence ID" value="PRQ77982.1"/>
    <property type="molecule type" value="Genomic_DNA"/>
</dbReference>
<dbReference type="InterPro" id="IPR051607">
    <property type="entry name" value="Metallo-dep_hydrolases"/>
</dbReference>
<feature type="domain" description="Amidohydrolase-related" evidence="5">
    <location>
        <begin position="78"/>
        <end position="453"/>
    </location>
</feature>
<reference evidence="7 9" key="2">
    <citation type="journal article" date="2018" name="Elife">
        <title>Functional genomics of lipid metabolism in the oleaginous yeast Rhodosporidium toruloides.</title>
        <authorList>
            <person name="Coradetti S.T."/>
            <person name="Pinel D."/>
            <person name="Geiselman G."/>
            <person name="Ito M."/>
            <person name="Mondo S."/>
            <person name="Reilly M.C."/>
            <person name="Cheng Y.F."/>
            <person name="Bauer S."/>
            <person name="Grigoriev I."/>
            <person name="Gladden J.M."/>
            <person name="Simmons B.A."/>
            <person name="Brem R."/>
            <person name="Arkin A.P."/>
            <person name="Skerker J.M."/>
        </authorList>
    </citation>
    <scope>NUCLEOTIDE SEQUENCE [LARGE SCALE GENOMIC DNA]</scope>
    <source>
        <strain evidence="7 9">NBRC 0880</strain>
    </source>
</reference>
<dbReference type="Gene3D" id="2.30.40.10">
    <property type="entry name" value="Urease, subunit C, domain 1"/>
    <property type="match status" value="1"/>
</dbReference>
<evidence type="ECO:0000313" key="6">
    <source>
        <dbReference type="EMBL" id="CTR04748.1"/>
    </source>
</evidence>
<dbReference type="SUPFAM" id="SSF51338">
    <property type="entry name" value="Composite domain of metallo-dependent hydrolases"/>
    <property type="match status" value="1"/>
</dbReference>
<dbReference type="UniPathway" id="UPA00603">
    <property type="reaction ID" value="UER00660"/>
</dbReference>
<dbReference type="PANTHER" id="PTHR11271">
    <property type="entry name" value="GUANINE DEAMINASE"/>
    <property type="match status" value="1"/>
</dbReference>
<dbReference type="Gene3D" id="3.20.20.140">
    <property type="entry name" value="Metal-dependent hydrolases"/>
    <property type="match status" value="1"/>
</dbReference>
<gene>
    <name evidence="6" type="primary">FGENESH: predicted gene_1.609</name>
    <name evidence="7" type="ORF">AAT19DRAFT_9050</name>
    <name evidence="6" type="ORF">BN2166_0006090</name>
</gene>
<dbReference type="GO" id="GO:0005829">
    <property type="term" value="C:cytosol"/>
    <property type="evidence" value="ECO:0007669"/>
    <property type="project" value="TreeGrafter"/>
</dbReference>
<protein>
    <submittedName>
        <fullName evidence="6">BY PROTMAP: gi|472588412|gb|EMS25884.1| guanine deaminase [Rhodosporidium toruloides NP11] gi|647396203|emb|CDR38227.1| RHTO0S03e06282g1_1 [Rhodosporidium toruloides]</fullName>
    </submittedName>
</protein>
<dbReference type="InterPro" id="IPR006680">
    <property type="entry name" value="Amidohydro-rel"/>
</dbReference>
<dbReference type="GO" id="GO:0008892">
    <property type="term" value="F:guanine deaminase activity"/>
    <property type="evidence" value="ECO:0007669"/>
    <property type="project" value="TreeGrafter"/>
</dbReference>
<accession>A0A0K3C7E3</accession>
<keyword evidence="3" id="KW-0378">Hydrolase</keyword>
<evidence type="ECO:0000259" key="5">
    <source>
        <dbReference type="Pfam" id="PF01979"/>
    </source>
</evidence>
<evidence type="ECO:0000313" key="9">
    <source>
        <dbReference type="Proteomes" id="UP000239560"/>
    </source>
</evidence>
<keyword evidence="2" id="KW-0479">Metal-binding</keyword>
<dbReference type="OMA" id="HGVHLCD"/>
<dbReference type="InterPro" id="IPR032466">
    <property type="entry name" value="Metal_Hydrolase"/>
</dbReference>
<dbReference type="AlphaFoldDB" id="A0A0K3C7E3"/>
<proteinExistence type="predicted"/>
<dbReference type="STRING" id="5286.A0A0K3C7E3"/>
<dbReference type="EMBL" id="CWKI01000001">
    <property type="protein sequence ID" value="CTR04748.1"/>
    <property type="molecule type" value="Genomic_DNA"/>
</dbReference>
<dbReference type="PANTHER" id="PTHR11271:SF6">
    <property type="entry name" value="GUANINE DEAMINASE"/>
    <property type="match status" value="1"/>
</dbReference>